<evidence type="ECO:0000313" key="2">
    <source>
        <dbReference type="EMBL" id="KAK2163653.1"/>
    </source>
</evidence>
<protein>
    <recommendedName>
        <fullName evidence="1">VWFD domain-containing protein</fullName>
    </recommendedName>
</protein>
<proteinExistence type="predicted"/>
<dbReference type="EMBL" id="JAODUO010001449">
    <property type="protein sequence ID" value="KAK2163653.1"/>
    <property type="molecule type" value="Genomic_DNA"/>
</dbReference>
<feature type="domain" description="VWFD" evidence="1">
    <location>
        <begin position="1"/>
        <end position="122"/>
    </location>
</feature>
<dbReference type="InterPro" id="IPR000742">
    <property type="entry name" value="EGF"/>
</dbReference>
<dbReference type="PANTHER" id="PTHR13802:SF52">
    <property type="entry name" value="MUCIN-4"/>
    <property type="match status" value="1"/>
</dbReference>
<gene>
    <name evidence="2" type="ORF">NP493_1450g01005</name>
</gene>
<evidence type="ECO:0000313" key="3">
    <source>
        <dbReference type="Proteomes" id="UP001209878"/>
    </source>
</evidence>
<dbReference type="AlphaFoldDB" id="A0AAD9K2C3"/>
<comment type="caution">
    <text evidence="2">The sequence shown here is derived from an EMBL/GenBank/DDBJ whole genome shotgun (WGS) entry which is preliminary data.</text>
</comment>
<keyword evidence="3" id="KW-1185">Reference proteome</keyword>
<sequence length="433" mass="48042">MKPSSPKLYVYVDNRAVSRSVTSYSGIDIRKSGSSGWRFIFKEGLFLTVNSDFVESFYFMRALLAVSSRLQPGQYEGLWGNMNGNSNDDFVPHGKTHSFESPSVDEVYLWADTWSLREVYGQSDVGMSANDNTLFTKYGHFVISNTMNPRSSANEYFSLNYKPTISVTDIDLEQKKMCTIAGETTPNPECLYDMKMLDNKLVGNTTLQNRVEFNRLYKLLSNRAPQFAATTPVSIQAMVNNDSVIPIDVIGPDDTAPGMTVTASVINSAGLEQLSQPKLDVVQSHSGDNVHYKSSLTWSVKTRDMYTLKVVATDLSGASSVMRIEIVLCACHDPEMCDYSQTWNKTGLFAYAGCKCPQGYDGPFCEQDLDGCANKPCYGKCTDRTPQEVTATIDKKQYQCAPCPSGMEGNGESCADLNECLLPESDKRRHECC</sequence>
<name>A0AAD9K2C3_RIDPI</name>
<dbReference type="PROSITE" id="PS00022">
    <property type="entry name" value="EGF_1"/>
    <property type="match status" value="1"/>
</dbReference>
<dbReference type="InterPro" id="IPR001846">
    <property type="entry name" value="VWF_type-D"/>
</dbReference>
<evidence type="ECO:0000259" key="1">
    <source>
        <dbReference type="PROSITE" id="PS51233"/>
    </source>
</evidence>
<dbReference type="Proteomes" id="UP001209878">
    <property type="component" value="Unassembled WGS sequence"/>
</dbReference>
<organism evidence="2 3">
    <name type="scientific">Ridgeia piscesae</name>
    <name type="common">Tubeworm</name>
    <dbReference type="NCBI Taxonomy" id="27915"/>
    <lineage>
        <taxon>Eukaryota</taxon>
        <taxon>Metazoa</taxon>
        <taxon>Spiralia</taxon>
        <taxon>Lophotrochozoa</taxon>
        <taxon>Annelida</taxon>
        <taxon>Polychaeta</taxon>
        <taxon>Sedentaria</taxon>
        <taxon>Canalipalpata</taxon>
        <taxon>Sabellida</taxon>
        <taxon>Siboglinidae</taxon>
        <taxon>Ridgeia</taxon>
    </lineage>
</organism>
<dbReference type="InterPro" id="IPR051495">
    <property type="entry name" value="Epithelial_Barrier/Signaling"/>
</dbReference>
<dbReference type="PANTHER" id="PTHR13802">
    <property type="entry name" value="MUCIN 4-RELATED"/>
    <property type="match status" value="1"/>
</dbReference>
<accession>A0AAD9K2C3</accession>
<dbReference type="Gene3D" id="2.10.25.10">
    <property type="entry name" value="Laminin"/>
    <property type="match status" value="1"/>
</dbReference>
<dbReference type="PROSITE" id="PS01186">
    <property type="entry name" value="EGF_2"/>
    <property type="match status" value="1"/>
</dbReference>
<dbReference type="PROSITE" id="PS51233">
    <property type="entry name" value="VWFD"/>
    <property type="match status" value="1"/>
</dbReference>
<reference evidence="2" key="1">
    <citation type="journal article" date="2023" name="Mol. Biol. Evol.">
        <title>Third-Generation Sequencing Reveals the Adaptive Role of the Epigenome in Three Deep-Sea Polychaetes.</title>
        <authorList>
            <person name="Perez M."/>
            <person name="Aroh O."/>
            <person name="Sun Y."/>
            <person name="Lan Y."/>
            <person name="Juniper S.K."/>
            <person name="Young C.R."/>
            <person name="Angers B."/>
            <person name="Qian P.Y."/>
        </authorList>
    </citation>
    <scope>NUCLEOTIDE SEQUENCE</scope>
    <source>
        <strain evidence="2">R07B-5</strain>
    </source>
</reference>